<dbReference type="AlphaFoldDB" id="A0A4P9K878"/>
<evidence type="ECO:0000259" key="12">
    <source>
        <dbReference type="Pfam" id="PF01467"/>
    </source>
</evidence>
<dbReference type="UniPathway" id="UPA00253">
    <property type="reaction ID" value="UER00332"/>
</dbReference>
<dbReference type="EMBL" id="CP040602">
    <property type="protein sequence ID" value="QCU91178.1"/>
    <property type="molecule type" value="Genomic_DNA"/>
</dbReference>
<dbReference type="HAMAP" id="MF_00244">
    <property type="entry name" value="NaMN_adenylyltr"/>
    <property type="match status" value="1"/>
</dbReference>
<dbReference type="InterPro" id="IPR004821">
    <property type="entry name" value="Cyt_trans-like"/>
</dbReference>
<evidence type="ECO:0000256" key="5">
    <source>
        <dbReference type="ARBA" id="ARBA00022679"/>
    </source>
</evidence>
<evidence type="ECO:0000256" key="8">
    <source>
        <dbReference type="ARBA" id="ARBA00022840"/>
    </source>
</evidence>
<dbReference type="Gene3D" id="3.40.50.620">
    <property type="entry name" value="HUPs"/>
    <property type="match status" value="1"/>
</dbReference>
<comment type="function">
    <text evidence="1 11">Catalyzes the reversible adenylation of nicotinate mononucleotide (NaMN) to nicotinic acid adenine dinucleotide (NaAD).</text>
</comment>
<dbReference type="KEGG" id="thig:FE785_09065"/>
<comment type="pathway">
    <text evidence="2 11">Cofactor biosynthesis; NAD(+) biosynthesis; deamido-NAD(+) from nicotinate D-ribonucleotide: step 1/1.</text>
</comment>
<evidence type="ECO:0000256" key="4">
    <source>
        <dbReference type="ARBA" id="ARBA00022642"/>
    </source>
</evidence>
<dbReference type="GO" id="GO:0009435">
    <property type="term" value="P:NAD+ biosynthetic process"/>
    <property type="evidence" value="ECO:0007669"/>
    <property type="project" value="UniProtKB-UniRule"/>
</dbReference>
<sequence>MRFIGINGGTFDPIHYGHLRPALEAMQLLGLHQVRFIPCFQPVHRGKPQVSAEQRCEMIELALQGQPNFVLDKTELLKGGPSYMVETLEILRKEFAEDSLVLMMGTDAFAKFDGWYQWQRILELANIVILHRPGEPVPQQGKVGEIYQQHQVDEFTAAYGQISDLAVTQLDISSTQIRDYLGQNLSVQYLLPFKVLQYIENNKLYRAQ</sequence>
<dbReference type="EC" id="2.7.7.18" evidence="11"/>
<proteinExistence type="inferred from homology"/>
<evidence type="ECO:0000256" key="1">
    <source>
        <dbReference type="ARBA" id="ARBA00002324"/>
    </source>
</evidence>
<evidence type="ECO:0000256" key="2">
    <source>
        <dbReference type="ARBA" id="ARBA00005019"/>
    </source>
</evidence>
<feature type="domain" description="Cytidyltransferase-like" evidence="12">
    <location>
        <begin position="8"/>
        <end position="178"/>
    </location>
</feature>
<reference evidence="13 14" key="1">
    <citation type="submission" date="2019-05" db="EMBL/GenBank/DDBJ databases">
        <title>Thiomicrorhabdus sediminis sp. nov, a novel sulfur-oxidizing bacterium isolated from coastal sediment.</title>
        <authorList>
            <person name="Liu X."/>
        </authorList>
    </citation>
    <scope>NUCLEOTIDE SEQUENCE [LARGE SCALE GENOMIC DNA]</scope>
    <source>
        <strain evidence="13 14">G1</strain>
    </source>
</reference>
<evidence type="ECO:0000313" key="14">
    <source>
        <dbReference type="Proteomes" id="UP000304864"/>
    </source>
</evidence>
<keyword evidence="6 11" id="KW-0548">Nucleotidyltransferase</keyword>
<dbReference type="GO" id="GO:0004515">
    <property type="term" value="F:nicotinate-nucleotide adenylyltransferase activity"/>
    <property type="evidence" value="ECO:0007669"/>
    <property type="project" value="UniProtKB-UniRule"/>
</dbReference>
<dbReference type="OrthoDB" id="5295945at2"/>
<comment type="catalytic activity">
    <reaction evidence="10 11">
        <text>nicotinate beta-D-ribonucleotide + ATP + H(+) = deamido-NAD(+) + diphosphate</text>
        <dbReference type="Rhea" id="RHEA:22860"/>
        <dbReference type="ChEBI" id="CHEBI:15378"/>
        <dbReference type="ChEBI" id="CHEBI:30616"/>
        <dbReference type="ChEBI" id="CHEBI:33019"/>
        <dbReference type="ChEBI" id="CHEBI:57502"/>
        <dbReference type="ChEBI" id="CHEBI:58437"/>
        <dbReference type="EC" id="2.7.7.18"/>
    </reaction>
</comment>
<keyword evidence="9 11" id="KW-0520">NAD</keyword>
<keyword evidence="5 11" id="KW-0808">Transferase</keyword>
<dbReference type="PANTHER" id="PTHR39321">
    <property type="entry name" value="NICOTINATE-NUCLEOTIDE ADENYLYLTRANSFERASE-RELATED"/>
    <property type="match status" value="1"/>
</dbReference>
<dbReference type="GO" id="GO:0005524">
    <property type="term" value="F:ATP binding"/>
    <property type="evidence" value="ECO:0007669"/>
    <property type="project" value="UniProtKB-KW"/>
</dbReference>
<dbReference type="PANTHER" id="PTHR39321:SF3">
    <property type="entry name" value="PHOSPHOPANTETHEINE ADENYLYLTRANSFERASE"/>
    <property type="match status" value="1"/>
</dbReference>
<evidence type="ECO:0000256" key="11">
    <source>
        <dbReference type="HAMAP-Rule" id="MF_00244"/>
    </source>
</evidence>
<dbReference type="NCBIfam" id="NF000839">
    <property type="entry name" value="PRK00071.1-1"/>
    <property type="match status" value="1"/>
</dbReference>
<dbReference type="Proteomes" id="UP000304864">
    <property type="component" value="Chromosome"/>
</dbReference>
<evidence type="ECO:0000313" key="13">
    <source>
        <dbReference type="EMBL" id="QCU91178.1"/>
    </source>
</evidence>
<evidence type="ECO:0000256" key="6">
    <source>
        <dbReference type="ARBA" id="ARBA00022695"/>
    </source>
</evidence>
<dbReference type="InterPro" id="IPR014729">
    <property type="entry name" value="Rossmann-like_a/b/a_fold"/>
</dbReference>
<dbReference type="NCBIfam" id="TIGR00482">
    <property type="entry name" value="nicotinate (nicotinamide) nucleotide adenylyltransferase"/>
    <property type="match status" value="1"/>
</dbReference>
<dbReference type="Pfam" id="PF01467">
    <property type="entry name" value="CTP_transf_like"/>
    <property type="match status" value="1"/>
</dbReference>
<name>A0A4P9K878_9GAMM</name>
<comment type="similarity">
    <text evidence="3 11">Belongs to the NadD family.</text>
</comment>
<evidence type="ECO:0000256" key="7">
    <source>
        <dbReference type="ARBA" id="ARBA00022741"/>
    </source>
</evidence>
<accession>A0A4P9K878</accession>
<keyword evidence="7 11" id="KW-0547">Nucleotide-binding</keyword>
<evidence type="ECO:0000256" key="10">
    <source>
        <dbReference type="ARBA" id="ARBA00048721"/>
    </source>
</evidence>
<keyword evidence="4 11" id="KW-0662">Pyridine nucleotide biosynthesis</keyword>
<dbReference type="SUPFAM" id="SSF52374">
    <property type="entry name" value="Nucleotidylyl transferase"/>
    <property type="match status" value="1"/>
</dbReference>
<dbReference type="InterPro" id="IPR005248">
    <property type="entry name" value="NadD/NMNAT"/>
</dbReference>
<keyword evidence="8 11" id="KW-0067">ATP-binding</keyword>
<dbReference type="NCBIfam" id="TIGR00125">
    <property type="entry name" value="cyt_tran_rel"/>
    <property type="match status" value="1"/>
</dbReference>
<evidence type="ECO:0000256" key="3">
    <source>
        <dbReference type="ARBA" id="ARBA00009014"/>
    </source>
</evidence>
<organism evidence="13 14">
    <name type="scientific">Thiomicrorhabdus sediminis</name>
    <dbReference type="NCBI Taxonomy" id="2580412"/>
    <lineage>
        <taxon>Bacteria</taxon>
        <taxon>Pseudomonadati</taxon>
        <taxon>Pseudomonadota</taxon>
        <taxon>Gammaproteobacteria</taxon>
        <taxon>Thiotrichales</taxon>
        <taxon>Piscirickettsiaceae</taxon>
        <taxon>Thiomicrorhabdus</taxon>
    </lineage>
</organism>
<keyword evidence="14" id="KW-1185">Reference proteome</keyword>
<gene>
    <name evidence="11 13" type="primary">nadD</name>
    <name evidence="13" type="ORF">FE785_09065</name>
</gene>
<dbReference type="NCBIfam" id="NF000840">
    <property type="entry name" value="PRK00071.1-3"/>
    <property type="match status" value="1"/>
</dbReference>
<evidence type="ECO:0000256" key="9">
    <source>
        <dbReference type="ARBA" id="ARBA00023027"/>
    </source>
</evidence>
<protein>
    <recommendedName>
        <fullName evidence="11">Probable nicotinate-nucleotide adenylyltransferase</fullName>
        <ecNumber evidence="11">2.7.7.18</ecNumber>
    </recommendedName>
    <alternativeName>
        <fullName evidence="11">Deamido-NAD(+) diphosphorylase</fullName>
    </alternativeName>
    <alternativeName>
        <fullName evidence="11">Deamido-NAD(+) pyrophosphorylase</fullName>
    </alternativeName>
    <alternativeName>
        <fullName evidence="11">Nicotinate mononucleotide adenylyltransferase</fullName>
        <shortName evidence="11">NaMN adenylyltransferase</shortName>
    </alternativeName>
</protein>
<dbReference type="CDD" id="cd02165">
    <property type="entry name" value="NMNAT"/>
    <property type="match status" value="1"/>
</dbReference>